<dbReference type="Pfam" id="PF01122">
    <property type="entry name" value="Cobalamin_bind"/>
    <property type="match status" value="1"/>
</dbReference>
<keyword evidence="6" id="KW-0472">Membrane</keyword>
<keyword evidence="6" id="KW-1133">Transmembrane helix</keyword>
<keyword evidence="3" id="KW-0732">Signal</keyword>
<feature type="transmembrane region" description="Helical" evidence="6">
    <location>
        <begin position="29"/>
        <end position="51"/>
    </location>
</feature>
<comment type="caution">
    <text evidence="7">The sequence shown here is derived from an EMBL/GenBank/DDBJ whole genome shotgun (WGS) entry which is preliminary data.</text>
</comment>
<feature type="binding site" evidence="4">
    <location>
        <position position="225"/>
    </location>
    <ligand>
        <name>cyanocob(III)alamin</name>
        <dbReference type="ChEBI" id="CHEBI:17439"/>
    </ligand>
</feature>
<dbReference type="InterPro" id="IPR051588">
    <property type="entry name" value="Cobalamin_Transport"/>
</dbReference>
<dbReference type="GO" id="GO:0015889">
    <property type="term" value="P:cobalamin transport"/>
    <property type="evidence" value="ECO:0007669"/>
    <property type="project" value="InterPro"/>
</dbReference>
<evidence type="ECO:0000256" key="5">
    <source>
        <dbReference type="PIRSR" id="PIRSR602157-2"/>
    </source>
</evidence>
<dbReference type="Gene3D" id="2.170.130.30">
    <property type="match status" value="1"/>
</dbReference>
<dbReference type="PANTHER" id="PTHR10559:SF18">
    <property type="entry name" value="TRANSCOBALAMIN II"/>
    <property type="match status" value="1"/>
</dbReference>
<gene>
    <name evidence="7" type="ORF">KP79_PYT08660</name>
</gene>
<dbReference type="Gene3D" id="1.50.10.20">
    <property type="match status" value="1"/>
</dbReference>
<dbReference type="GO" id="GO:0031419">
    <property type="term" value="F:cobalamin binding"/>
    <property type="evidence" value="ECO:0007669"/>
    <property type="project" value="InterPro"/>
</dbReference>
<dbReference type="GO" id="GO:0005615">
    <property type="term" value="C:extracellular space"/>
    <property type="evidence" value="ECO:0007669"/>
    <property type="project" value="TreeGrafter"/>
</dbReference>
<evidence type="ECO:0000313" key="7">
    <source>
        <dbReference type="EMBL" id="OWF54447.1"/>
    </source>
</evidence>
<evidence type="ECO:0000256" key="6">
    <source>
        <dbReference type="SAM" id="Phobius"/>
    </source>
</evidence>
<dbReference type="EMBL" id="NEDP02001046">
    <property type="protein sequence ID" value="OWF54447.1"/>
    <property type="molecule type" value="Genomic_DNA"/>
</dbReference>
<feature type="binding site" evidence="4">
    <location>
        <position position="428"/>
    </location>
    <ligand>
        <name>cyanocob(III)alamin</name>
        <dbReference type="ChEBI" id="CHEBI:17439"/>
    </ligand>
</feature>
<name>A0A210R0C6_MIZYE</name>
<evidence type="ECO:0000256" key="1">
    <source>
        <dbReference type="ARBA" id="ARBA00004613"/>
    </source>
</evidence>
<evidence type="ECO:0000256" key="4">
    <source>
        <dbReference type="PIRSR" id="PIRSR602157-1"/>
    </source>
</evidence>
<evidence type="ECO:0000256" key="2">
    <source>
        <dbReference type="ARBA" id="ARBA00022525"/>
    </source>
</evidence>
<dbReference type="InterPro" id="IPR002157">
    <property type="entry name" value="Cbl-bd_prot"/>
</dbReference>
<keyword evidence="2" id="KW-0964">Secreted</keyword>
<feature type="binding site" evidence="4">
    <location>
        <position position="313"/>
    </location>
    <ligand>
        <name>cyanocob(III)alamin</name>
        <dbReference type="ChEBI" id="CHEBI:17439"/>
    </ligand>
</feature>
<accession>A0A210R0C6</accession>
<evidence type="ECO:0000256" key="3">
    <source>
        <dbReference type="ARBA" id="ARBA00022729"/>
    </source>
</evidence>
<organism evidence="7 8">
    <name type="scientific">Mizuhopecten yessoensis</name>
    <name type="common">Japanese scallop</name>
    <name type="synonym">Patinopecten yessoensis</name>
    <dbReference type="NCBI Taxonomy" id="6573"/>
    <lineage>
        <taxon>Eukaryota</taxon>
        <taxon>Metazoa</taxon>
        <taxon>Spiralia</taxon>
        <taxon>Lophotrochozoa</taxon>
        <taxon>Mollusca</taxon>
        <taxon>Bivalvia</taxon>
        <taxon>Autobranchia</taxon>
        <taxon>Pteriomorphia</taxon>
        <taxon>Pectinida</taxon>
        <taxon>Pectinoidea</taxon>
        <taxon>Pectinidae</taxon>
        <taxon>Mizuhopecten</taxon>
    </lineage>
</organism>
<comment type="subcellular location">
    <subcellularLocation>
        <location evidence="1">Secreted</location>
    </subcellularLocation>
</comment>
<keyword evidence="5" id="KW-1015">Disulfide bond</keyword>
<feature type="binding site" evidence="4">
    <location>
        <position position="265"/>
    </location>
    <ligand>
        <name>cyanocob(III)alamin</name>
        <dbReference type="ChEBI" id="CHEBI:17439"/>
    </ligand>
</feature>
<dbReference type="PANTHER" id="PTHR10559">
    <property type="entry name" value="TRANSCOBALAMIN-1/GASTRIC INTRINSIC FACTOR"/>
    <property type="match status" value="1"/>
</dbReference>
<evidence type="ECO:0000313" key="8">
    <source>
        <dbReference type="Proteomes" id="UP000242188"/>
    </source>
</evidence>
<keyword evidence="6" id="KW-0812">Transmembrane</keyword>
<keyword evidence="4" id="KW-0170">Cobalt</keyword>
<dbReference type="Proteomes" id="UP000242188">
    <property type="component" value="Unassembled WGS sequence"/>
</dbReference>
<dbReference type="OrthoDB" id="6062445at2759"/>
<reference evidence="7 8" key="1">
    <citation type="journal article" date="2017" name="Nat. Ecol. Evol.">
        <title>Scallop genome provides insights into evolution of bilaterian karyotype and development.</title>
        <authorList>
            <person name="Wang S."/>
            <person name="Zhang J."/>
            <person name="Jiao W."/>
            <person name="Li J."/>
            <person name="Xun X."/>
            <person name="Sun Y."/>
            <person name="Guo X."/>
            <person name="Huan P."/>
            <person name="Dong B."/>
            <person name="Zhang L."/>
            <person name="Hu X."/>
            <person name="Sun X."/>
            <person name="Wang J."/>
            <person name="Zhao C."/>
            <person name="Wang Y."/>
            <person name="Wang D."/>
            <person name="Huang X."/>
            <person name="Wang R."/>
            <person name="Lv J."/>
            <person name="Li Y."/>
            <person name="Zhang Z."/>
            <person name="Liu B."/>
            <person name="Lu W."/>
            <person name="Hui Y."/>
            <person name="Liang J."/>
            <person name="Zhou Z."/>
            <person name="Hou R."/>
            <person name="Li X."/>
            <person name="Liu Y."/>
            <person name="Li H."/>
            <person name="Ning X."/>
            <person name="Lin Y."/>
            <person name="Zhao L."/>
            <person name="Xing Q."/>
            <person name="Dou J."/>
            <person name="Li Y."/>
            <person name="Mao J."/>
            <person name="Guo H."/>
            <person name="Dou H."/>
            <person name="Li T."/>
            <person name="Mu C."/>
            <person name="Jiang W."/>
            <person name="Fu Q."/>
            <person name="Fu X."/>
            <person name="Miao Y."/>
            <person name="Liu J."/>
            <person name="Yu Q."/>
            <person name="Li R."/>
            <person name="Liao H."/>
            <person name="Li X."/>
            <person name="Kong Y."/>
            <person name="Jiang Z."/>
            <person name="Chourrout D."/>
            <person name="Li R."/>
            <person name="Bao Z."/>
        </authorList>
    </citation>
    <scope>NUCLEOTIDE SEQUENCE [LARGE SCALE GENOMIC DNA]</scope>
    <source>
        <strain evidence="7 8">PY_sf001</strain>
    </source>
</reference>
<keyword evidence="8" id="KW-1185">Reference proteome</keyword>
<protein>
    <submittedName>
        <fullName evidence="7">Gastric intrinsic factor</fullName>
    </submittedName>
</protein>
<sequence>MDETKHIENGKMVHPKQEEVKKQTVRDTVVLILIVTVAIAIAIGMIVYLAGRQNTREDDDIYIISRMKVIKESVLVSLMSTPEWSPYRLDTAEAIIGVTLGYPEAFEEHKSEYFGKLANMNIDLLAALKNDSELSNNVWSRGKLAQYISAIVVACQHEVATAYYGTDNLLDILQKQLQSSVDYFRINRFALSWMALAMCQHNRTFDSLYEDILTAHPGTYTFGTDEASMITMACVCLKTETCSSAAQVAADHVSMEIQKENNTLNVYSLGLAAQALISTKNASYANQISKAKMGIMLKLDVKETMKYGLAASQILPALADMSYLDIEIHPPVPGKQNPSTEMRMLSITITMKDYILTNITKQWNAHVSVPTKPTLLQVMTALQDQPSSTFSFDTAQTSFGPSVVTIDGITRNETNMYWMIMTAPDTTLQQGVAKTYPVDGDHYIFELTYFGPH</sequence>
<feature type="disulfide bond" evidence="5">
    <location>
        <begin position="199"/>
        <end position="236"/>
    </location>
</feature>
<proteinExistence type="predicted"/>
<dbReference type="AlphaFoldDB" id="A0A210R0C6"/>